<feature type="domain" description="Thioredoxin" evidence="2">
    <location>
        <begin position="15"/>
        <end position="129"/>
    </location>
</feature>
<dbReference type="CDD" id="cd02947">
    <property type="entry name" value="TRX_family"/>
    <property type="match status" value="1"/>
</dbReference>
<evidence type="ECO:0000256" key="1">
    <source>
        <dbReference type="ARBA" id="ARBA00023157"/>
    </source>
</evidence>
<dbReference type="FunFam" id="3.40.30.10:FF:000245">
    <property type="entry name" value="Thioredoxin"/>
    <property type="match status" value="1"/>
</dbReference>
<evidence type="ECO:0000313" key="4">
    <source>
        <dbReference type="Proteomes" id="UP000749559"/>
    </source>
</evidence>
<dbReference type="OrthoDB" id="2121326at2759"/>
<accession>A0A8S4NFN9</accession>
<dbReference type="InterPro" id="IPR036249">
    <property type="entry name" value="Thioredoxin-like_sf"/>
</dbReference>
<comment type="caution">
    <text evidence="3">The sequence shown here is derived from an EMBL/GenBank/DDBJ whole genome shotgun (WGS) entry which is preliminary data.</text>
</comment>
<dbReference type="PRINTS" id="PR00421">
    <property type="entry name" value="THIOREDOXIN"/>
</dbReference>
<dbReference type="AlphaFoldDB" id="A0A8S4NFN9"/>
<dbReference type="SUPFAM" id="SSF52833">
    <property type="entry name" value="Thioredoxin-like"/>
    <property type="match status" value="1"/>
</dbReference>
<dbReference type="GO" id="GO:0015035">
    <property type="term" value="F:protein-disulfide reductase activity"/>
    <property type="evidence" value="ECO:0007669"/>
    <property type="project" value="InterPro"/>
</dbReference>
<dbReference type="Gene3D" id="3.40.30.10">
    <property type="entry name" value="Glutaredoxin"/>
    <property type="match status" value="1"/>
</dbReference>
<name>A0A8S4NFN9_OWEFU</name>
<dbReference type="NCBIfam" id="TIGR01068">
    <property type="entry name" value="thioredoxin"/>
    <property type="match status" value="1"/>
</dbReference>
<dbReference type="PANTHER" id="PTHR46115">
    <property type="entry name" value="THIOREDOXIN-LIKE PROTEIN 1"/>
    <property type="match status" value="1"/>
</dbReference>
<reference evidence="3" key="1">
    <citation type="submission" date="2022-03" db="EMBL/GenBank/DDBJ databases">
        <authorList>
            <person name="Martin C."/>
        </authorList>
    </citation>
    <scope>NUCLEOTIDE SEQUENCE</scope>
</reference>
<sequence>MNYRHFSTKLTKTLFKHYSQVTELTMKALDTKDEFNTFINSDAGKLFVIDFWAEWCGPCRIIGPKFEEMSKEFSDASFAKVNVDDADEISEDHGVSALPTFLLFKNGKKIAEVIGASEEKLRETIKSNM</sequence>
<dbReference type="Proteomes" id="UP000749559">
    <property type="component" value="Unassembled WGS sequence"/>
</dbReference>
<dbReference type="InterPro" id="IPR013766">
    <property type="entry name" value="Thioredoxin_domain"/>
</dbReference>
<dbReference type="InterPro" id="IPR017937">
    <property type="entry name" value="Thioredoxin_CS"/>
</dbReference>
<dbReference type="EMBL" id="CAIIXF020000003">
    <property type="protein sequence ID" value="CAH1779454.1"/>
    <property type="molecule type" value="Genomic_DNA"/>
</dbReference>
<dbReference type="Pfam" id="PF00085">
    <property type="entry name" value="Thioredoxin"/>
    <property type="match status" value="1"/>
</dbReference>
<dbReference type="PROSITE" id="PS00194">
    <property type="entry name" value="THIOREDOXIN_1"/>
    <property type="match status" value="1"/>
</dbReference>
<evidence type="ECO:0000313" key="3">
    <source>
        <dbReference type="EMBL" id="CAH1779454.1"/>
    </source>
</evidence>
<evidence type="ECO:0000259" key="2">
    <source>
        <dbReference type="PROSITE" id="PS51352"/>
    </source>
</evidence>
<gene>
    <name evidence="3" type="ORF">OFUS_LOCUS6261</name>
</gene>
<organism evidence="3 4">
    <name type="scientific">Owenia fusiformis</name>
    <name type="common">Polychaete worm</name>
    <dbReference type="NCBI Taxonomy" id="6347"/>
    <lineage>
        <taxon>Eukaryota</taxon>
        <taxon>Metazoa</taxon>
        <taxon>Spiralia</taxon>
        <taxon>Lophotrochozoa</taxon>
        <taxon>Annelida</taxon>
        <taxon>Polychaeta</taxon>
        <taxon>Sedentaria</taxon>
        <taxon>Canalipalpata</taxon>
        <taxon>Sabellida</taxon>
        <taxon>Oweniida</taxon>
        <taxon>Oweniidae</taxon>
        <taxon>Owenia</taxon>
    </lineage>
</organism>
<keyword evidence="4" id="KW-1185">Reference proteome</keyword>
<dbReference type="InterPro" id="IPR005746">
    <property type="entry name" value="Thioredoxin"/>
</dbReference>
<dbReference type="PROSITE" id="PS51352">
    <property type="entry name" value="THIOREDOXIN_2"/>
    <property type="match status" value="1"/>
</dbReference>
<keyword evidence="1" id="KW-1015">Disulfide bond</keyword>
<protein>
    <recommendedName>
        <fullName evidence="2">Thioredoxin domain-containing protein</fullName>
    </recommendedName>
</protein>
<proteinExistence type="predicted"/>